<dbReference type="InterPro" id="IPR027417">
    <property type="entry name" value="P-loop_NTPase"/>
</dbReference>
<accession>A0A931G792</accession>
<dbReference type="GO" id="GO:0055085">
    <property type="term" value="P:transmembrane transport"/>
    <property type="evidence" value="ECO:0007669"/>
    <property type="project" value="UniProtKB-ARBA"/>
</dbReference>
<evidence type="ECO:0000313" key="5">
    <source>
        <dbReference type="EMBL" id="MBG0778323.1"/>
    </source>
</evidence>
<dbReference type="AlphaFoldDB" id="A0A931G792"/>
<dbReference type="InterPro" id="IPR003593">
    <property type="entry name" value="AAA+_ATPase"/>
</dbReference>
<comment type="caution">
    <text evidence="5">The sequence shown here is derived from an EMBL/GenBank/DDBJ whole genome shotgun (WGS) entry which is preliminary data.</text>
</comment>
<dbReference type="CDD" id="cd03257">
    <property type="entry name" value="ABC_NikE_OppD_transporters"/>
    <property type="match status" value="1"/>
</dbReference>
<feature type="domain" description="ABC transporter" evidence="4">
    <location>
        <begin position="12"/>
        <end position="264"/>
    </location>
</feature>
<dbReference type="InterPro" id="IPR050319">
    <property type="entry name" value="ABC_transp_ATP-bind"/>
</dbReference>
<evidence type="ECO:0000256" key="3">
    <source>
        <dbReference type="ARBA" id="ARBA00022840"/>
    </source>
</evidence>
<evidence type="ECO:0000313" key="6">
    <source>
        <dbReference type="Proteomes" id="UP000706172"/>
    </source>
</evidence>
<keyword evidence="3 5" id="KW-0067">ATP-binding</keyword>
<dbReference type="InterPro" id="IPR017871">
    <property type="entry name" value="ABC_transporter-like_CS"/>
</dbReference>
<dbReference type="EMBL" id="JACCQK010000004">
    <property type="protein sequence ID" value="MBG0778323.1"/>
    <property type="molecule type" value="Genomic_DNA"/>
</dbReference>
<evidence type="ECO:0000259" key="4">
    <source>
        <dbReference type="PROSITE" id="PS50893"/>
    </source>
</evidence>
<proteinExistence type="predicted"/>
<dbReference type="InterPro" id="IPR003439">
    <property type="entry name" value="ABC_transporter-like_ATP-bd"/>
</dbReference>
<dbReference type="Proteomes" id="UP000706172">
    <property type="component" value="Unassembled WGS sequence"/>
</dbReference>
<evidence type="ECO:0000256" key="2">
    <source>
        <dbReference type="ARBA" id="ARBA00022741"/>
    </source>
</evidence>
<dbReference type="SMART" id="SM00382">
    <property type="entry name" value="AAA"/>
    <property type="match status" value="1"/>
</dbReference>
<dbReference type="PROSITE" id="PS50893">
    <property type="entry name" value="ABC_TRANSPORTER_2"/>
    <property type="match status" value="1"/>
</dbReference>
<gene>
    <name evidence="5" type="ORF">H0S81_00100</name>
</gene>
<organism evidence="5 6">
    <name type="scientific">Desulfotignum balticum</name>
    <dbReference type="NCBI Taxonomy" id="115781"/>
    <lineage>
        <taxon>Bacteria</taxon>
        <taxon>Pseudomonadati</taxon>
        <taxon>Thermodesulfobacteriota</taxon>
        <taxon>Desulfobacteria</taxon>
        <taxon>Desulfobacterales</taxon>
        <taxon>Desulfobacteraceae</taxon>
        <taxon>Desulfotignum</taxon>
    </lineage>
</organism>
<protein>
    <submittedName>
        <fullName evidence="5">ABC transporter ATP-binding protein</fullName>
    </submittedName>
</protein>
<dbReference type="Gene3D" id="3.40.50.300">
    <property type="entry name" value="P-loop containing nucleotide triphosphate hydrolases"/>
    <property type="match status" value="1"/>
</dbReference>
<reference evidence="5" key="1">
    <citation type="submission" date="2020-07" db="EMBL/GenBank/DDBJ databases">
        <title>Severe corrosion of carbon steel in oil field produced water can be linked to methanogenic archaea containing a special type of NiFe hydrogenase.</title>
        <authorList>
            <person name="Lahme S."/>
            <person name="Mand J."/>
            <person name="Longwell J."/>
            <person name="Smith R."/>
            <person name="Enning D."/>
        </authorList>
    </citation>
    <scope>NUCLEOTIDE SEQUENCE</scope>
    <source>
        <strain evidence="5">MIC098Bin6</strain>
    </source>
</reference>
<dbReference type="GO" id="GO:0005524">
    <property type="term" value="F:ATP binding"/>
    <property type="evidence" value="ECO:0007669"/>
    <property type="project" value="UniProtKB-KW"/>
</dbReference>
<keyword evidence="1" id="KW-0813">Transport</keyword>
<dbReference type="PANTHER" id="PTHR43776">
    <property type="entry name" value="TRANSPORT ATP-BINDING PROTEIN"/>
    <property type="match status" value="1"/>
</dbReference>
<dbReference type="SUPFAM" id="SSF52540">
    <property type="entry name" value="P-loop containing nucleoside triphosphate hydrolases"/>
    <property type="match status" value="1"/>
</dbReference>
<name>A0A931G792_9BACT</name>
<dbReference type="Pfam" id="PF00005">
    <property type="entry name" value="ABC_tran"/>
    <property type="match status" value="1"/>
</dbReference>
<dbReference type="GO" id="GO:0016887">
    <property type="term" value="F:ATP hydrolysis activity"/>
    <property type="evidence" value="ECO:0007669"/>
    <property type="project" value="InterPro"/>
</dbReference>
<keyword evidence="2" id="KW-0547">Nucleotide-binding</keyword>
<sequence>MEKADSKSRILVEMKQVTKAYASRKKLFTGSSPQVLALNSIDLSIAKGEVFGLVGQSGSGKTTTGRLLVKLESPTAGEIFFNKTPISPLKGSGLKTYRSRVQMIFQDPYQSLNPHLSIAETLLEPLIVQKIGTPDTRTEKVIHTLDTVGLSPGEAFFNRYPHQLSGGQRQRVAIARAIVLEPQFIVADEPTSMLDATIAIQLFQLLEQIKETFGMTVLFITHNLAAARYMCDRIAVIHDGHIVEVNTADNIIRHPEHPYTKQLIKVQPGFKYTR</sequence>
<evidence type="ECO:0000256" key="1">
    <source>
        <dbReference type="ARBA" id="ARBA00022448"/>
    </source>
</evidence>
<dbReference type="PROSITE" id="PS00211">
    <property type="entry name" value="ABC_TRANSPORTER_1"/>
    <property type="match status" value="1"/>
</dbReference>